<dbReference type="AlphaFoldDB" id="A0A9P5Q5X5"/>
<feature type="transmembrane region" description="Helical" evidence="8">
    <location>
        <begin position="6"/>
        <end position="26"/>
    </location>
</feature>
<dbReference type="PANTHER" id="PTHR30574:SF1">
    <property type="entry name" value="SULPHUR TRANSPORT DOMAIN-CONTAINING PROTEIN"/>
    <property type="match status" value="1"/>
</dbReference>
<dbReference type="Pfam" id="PF20398">
    <property type="entry name" value="DUF6691"/>
    <property type="match status" value="1"/>
</dbReference>
<dbReference type="GO" id="GO:0005886">
    <property type="term" value="C:plasma membrane"/>
    <property type="evidence" value="ECO:0007669"/>
    <property type="project" value="UniProtKB-SubCell"/>
</dbReference>
<accession>A0A9P5Q5X5</accession>
<keyword evidence="7 8" id="KW-0472">Membrane</keyword>
<evidence type="ECO:0000256" key="1">
    <source>
        <dbReference type="ARBA" id="ARBA00004429"/>
    </source>
</evidence>
<evidence type="ECO:0000313" key="10">
    <source>
        <dbReference type="Proteomes" id="UP000772434"/>
    </source>
</evidence>
<dbReference type="EMBL" id="JADNRY010000010">
    <property type="protein sequence ID" value="KAF9075172.1"/>
    <property type="molecule type" value="Genomic_DNA"/>
</dbReference>
<keyword evidence="4" id="KW-0997">Cell inner membrane</keyword>
<organism evidence="9 10">
    <name type="scientific">Rhodocollybia butyracea</name>
    <dbReference type="NCBI Taxonomy" id="206335"/>
    <lineage>
        <taxon>Eukaryota</taxon>
        <taxon>Fungi</taxon>
        <taxon>Dikarya</taxon>
        <taxon>Basidiomycota</taxon>
        <taxon>Agaricomycotina</taxon>
        <taxon>Agaricomycetes</taxon>
        <taxon>Agaricomycetidae</taxon>
        <taxon>Agaricales</taxon>
        <taxon>Marasmiineae</taxon>
        <taxon>Omphalotaceae</taxon>
        <taxon>Rhodocollybia</taxon>
    </lineage>
</organism>
<dbReference type="PANTHER" id="PTHR30574">
    <property type="entry name" value="INNER MEMBRANE PROTEIN YEDE"/>
    <property type="match status" value="1"/>
</dbReference>
<evidence type="ECO:0000256" key="2">
    <source>
        <dbReference type="ARBA" id="ARBA00022448"/>
    </source>
</evidence>
<comment type="caution">
    <text evidence="9">The sequence shown here is derived from an EMBL/GenBank/DDBJ whole genome shotgun (WGS) entry which is preliminary data.</text>
</comment>
<evidence type="ECO:0000256" key="5">
    <source>
        <dbReference type="ARBA" id="ARBA00022692"/>
    </source>
</evidence>
<feature type="transmembrane region" description="Helical" evidence="8">
    <location>
        <begin position="155"/>
        <end position="177"/>
    </location>
</feature>
<sequence length="341" mass="35401">MPSPTPLASLLGGLGLAIPVHALMILNGSVFGISGFVHSAIRGNKEAVVASAGLLIGGAIIGLIEGQGPPPQTQGLLLLSFSGFLVGLGTKLSNGCTSGHMLAGLSRFSKRSIAATVTFFGAAVVTTRLLYSQQQTFAPVTSPEWNINSTDKTLLVAQAAPLIVSLLLYTQVGFILLRPKSYAQASTSSNSPSPEASKPRAVARLVALLSTTVEFALALRLSNLTDPSKVSAFLLLPFHLAFDPSLAFLAIGAIPLGSVLYHFFRGSEQPVLGGRWAVPKAGKVNVRLLLGAVIFGVGWGVSGFCPGPVLINFGRAVATSSDYSPWLCWLCAFVAGGLCVN</sequence>
<comment type="subcellular location">
    <subcellularLocation>
        <location evidence="1">Cell inner membrane</location>
        <topology evidence="1">Multi-pass membrane protein</topology>
    </subcellularLocation>
</comment>
<feature type="transmembrane region" description="Helical" evidence="8">
    <location>
        <begin position="113"/>
        <end position="131"/>
    </location>
</feature>
<evidence type="ECO:0000256" key="7">
    <source>
        <dbReference type="ARBA" id="ARBA00023136"/>
    </source>
</evidence>
<dbReference type="Proteomes" id="UP000772434">
    <property type="component" value="Unassembled WGS sequence"/>
</dbReference>
<keyword evidence="3" id="KW-1003">Cell membrane</keyword>
<dbReference type="OrthoDB" id="10254418at2759"/>
<reference evidence="9" key="1">
    <citation type="submission" date="2020-11" db="EMBL/GenBank/DDBJ databases">
        <authorList>
            <consortium name="DOE Joint Genome Institute"/>
            <person name="Ahrendt S."/>
            <person name="Riley R."/>
            <person name="Andreopoulos W."/>
            <person name="Labutti K."/>
            <person name="Pangilinan J."/>
            <person name="Ruiz-Duenas F.J."/>
            <person name="Barrasa J.M."/>
            <person name="Sanchez-Garcia M."/>
            <person name="Camarero S."/>
            <person name="Miyauchi S."/>
            <person name="Serrano A."/>
            <person name="Linde D."/>
            <person name="Babiker R."/>
            <person name="Drula E."/>
            <person name="Ayuso-Fernandez I."/>
            <person name="Pacheco R."/>
            <person name="Padilla G."/>
            <person name="Ferreira P."/>
            <person name="Barriuso J."/>
            <person name="Kellner H."/>
            <person name="Castanera R."/>
            <person name="Alfaro M."/>
            <person name="Ramirez L."/>
            <person name="Pisabarro A.G."/>
            <person name="Kuo A."/>
            <person name="Tritt A."/>
            <person name="Lipzen A."/>
            <person name="He G."/>
            <person name="Yan M."/>
            <person name="Ng V."/>
            <person name="Cullen D."/>
            <person name="Martin F."/>
            <person name="Rosso M.-N."/>
            <person name="Henrissat B."/>
            <person name="Hibbett D."/>
            <person name="Martinez A.T."/>
            <person name="Grigoriev I.V."/>
        </authorList>
    </citation>
    <scope>NUCLEOTIDE SEQUENCE</scope>
    <source>
        <strain evidence="9">AH 40177</strain>
    </source>
</reference>
<feature type="transmembrane region" description="Helical" evidence="8">
    <location>
        <begin position="285"/>
        <end position="311"/>
    </location>
</feature>
<evidence type="ECO:0008006" key="11">
    <source>
        <dbReference type="Google" id="ProtNLM"/>
    </source>
</evidence>
<dbReference type="Pfam" id="PF04143">
    <property type="entry name" value="Sulf_transp"/>
    <property type="match status" value="1"/>
</dbReference>
<evidence type="ECO:0000313" key="9">
    <source>
        <dbReference type="EMBL" id="KAF9075172.1"/>
    </source>
</evidence>
<keyword evidence="5 8" id="KW-0812">Transmembrane</keyword>
<feature type="transmembrane region" description="Helical" evidence="8">
    <location>
        <begin position="241"/>
        <end position="264"/>
    </location>
</feature>
<keyword evidence="2" id="KW-0813">Transport</keyword>
<feature type="transmembrane region" description="Helical" evidence="8">
    <location>
        <begin position="323"/>
        <end position="340"/>
    </location>
</feature>
<evidence type="ECO:0000256" key="8">
    <source>
        <dbReference type="SAM" id="Phobius"/>
    </source>
</evidence>
<name>A0A9P5Q5X5_9AGAR</name>
<keyword evidence="10" id="KW-1185">Reference proteome</keyword>
<gene>
    <name evidence="9" type="ORF">BDP27DRAFT_1461129</name>
</gene>
<feature type="transmembrane region" description="Helical" evidence="8">
    <location>
        <begin position="201"/>
        <end position="221"/>
    </location>
</feature>
<keyword evidence="6 8" id="KW-1133">Transmembrane helix</keyword>
<evidence type="ECO:0000256" key="6">
    <source>
        <dbReference type="ARBA" id="ARBA00022989"/>
    </source>
</evidence>
<evidence type="ECO:0000256" key="3">
    <source>
        <dbReference type="ARBA" id="ARBA00022475"/>
    </source>
</evidence>
<feature type="transmembrane region" description="Helical" evidence="8">
    <location>
        <begin position="47"/>
        <end position="64"/>
    </location>
</feature>
<proteinExistence type="predicted"/>
<evidence type="ECO:0000256" key="4">
    <source>
        <dbReference type="ARBA" id="ARBA00022519"/>
    </source>
</evidence>
<dbReference type="InterPro" id="IPR046513">
    <property type="entry name" value="DUF6691"/>
</dbReference>
<dbReference type="InterPro" id="IPR007272">
    <property type="entry name" value="Sulf_transp_TsuA/YedE"/>
</dbReference>
<protein>
    <recommendedName>
        <fullName evidence="11">Sulphur transport domain-containing protein</fullName>
    </recommendedName>
</protein>